<name>A0A8J4SUY0_9TREM</name>
<proteinExistence type="predicted"/>
<dbReference type="SUPFAM" id="SSF53474">
    <property type="entry name" value="alpha/beta-Hydrolases"/>
    <property type="match status" value="1"/>
</dbReference>
<evidence type="ECO:0008006" key="4">
    <source>
        <dbReference type="Google" id="ProtNLM"/>
    </source>
</evidence>
<feature type="compositionally biased region" description="Polar residues" evidence="1">
    <location>
        <begin position="279"/>
        <end position="288"/>
    </location>
</feature>
<dbReference type="Gene3D" id="3.40.50.1820">
    <property type="entry name" value="alpha/beta hydrolase"/>
    <property type="match status" value="1"/>
</dbReference>
<dbReference type="PANTHER" id="PTHR13617:SF14">
    <property type="entry name" value="PROTEIN ABHD18"/>
    <property type="match status" value="1"/>
</dbReference>
<sequence length="543" mass="60507">MSAFDKIYRSALPMKFFTKGWGKPSTLLKLIENFNSVSKLKKFEQFANDDFPIVVDTRTEHRSTVLIEGSFVSPFERTLPNVMDAENSIARFQLVLPKDWTTKYKPICIHFAGTGDHTYSRRRFFLANRLLSDGIGSLIVMNPFYWKRKPKDQKGSSLNYVSDLFVMGGALITECHTLLKWCEMNGYGPLALHGISMGGYMASLCATVWPKPISLIPCLSWTTASVVFVEGILANAVDWSTLTKQYFSDSVYCDQIRPLIQPSVPDRYKCTSIEASAPSVASSTNSRNPVPPSIPEGQIRVPGPSTHDVHLPASEVASSPSSDVSATPSLTNDERSCQLSTSSSPMLETASASQPPSTQSDLAKTLFFLSLTPLKQFQLSDAWSSWNLPDTLRRPFDASLWHTGVSMLRSWPDNLGIVSSPPDPEVSQFMRELLDYFTHLGNFSPLVEPRLVLAVAAEHDAYIPRRGVIPLNELYPGAEIRLLPQSGHVGAYLRNAIWTRDFRQAITDCLNRQVELCHNEPGPFGTTQTKPTAARLWPTKRKH</sequence>
<feature type="compositionally biased region" description="Polar residues" evidence="1">
    <location>
        <begin position="337"/>
        <end position="358"/>
    </location>
</feature>
<dbReference type="EMBL" id="LUCH01004788">
    <property type="protein sequence ID" value="KAF5398636.1"/>
    <property type="molecule type" value="Genomic_DNA"/>
</dbReference>
<protein>
    <recommendedName>
        <fullName evidence="4">Protein ABHD18</fullName>
    </recommendedName>
</protein>
<comment type="caution">
    <text evidence="2">The sequence shown here is derived from an EMBL/GenBank/DDBJ whole genome shotgun (WGS) entry which is preliminary data.</text>
</comment>
<evidence type="ECO:0000313" key="2">
    <source>
        <dbReference type="EMBL" id="KAF5398636.1"/>
    </source>
</evidence>
<dbReference type="PANTHER" id="PTHR13617">
    <property type="entry name" value="PROTEIN ABHD18"/>
    <property type="match status" value="1"/>
</dbReference>
<evidence type="ECO:0000313" key="3">
    <source>
        <dbReference type="Proteomes" id="UP000748531"/>
    </source>
</evidence>
<keyword evidence="3" id="KW-1185">Reference proteome</keyword>
<feature type="region of interest" description="Disordered" evidence="1">
    <location>
        <begin position="279"/>
        <end position="358"/>
    </location>
</feature>
<evidence type="ECO:0000256" key="1">
    <source>
        <dbReference type="SAM" id="MobiDB-lite"/>
    </source>
</evidence>
<dbReference type="OrthoDB" id="9987145at2759"/>
<feature type="region of interest" description="Disordered" evidence="1">
    <location>
        <begin position="521"/>
        <end position="543"/>
    </location>
</feature>
<gene>
    <name evidence="2" type="ORF">PHET_07876</name>
</gene>
<dbReference type="InterPro" id="IPR019149">
    <property type="entry name" value="ABHD18"/>
</dbReference>
<dbReference type="Pfam" id="PF09752">
    <property type="entry name" value="ABHD18"/>
    <property type="match status" value="1"/>
</dbReference>
<dbReference type="Proteomes" id="UP000748531">
    <property type="component" value="Unassembled WGS sequence"/>
</dbReference>
<accession>A0A8J4SUY0</accession>
<dbReference type="AlphaFoldDB" id="A0A8J4SUY0"/>
<feature type="compositionally biased region" description="Low complexity" evidence="1">
    <location>
        <begin position="312"/>
        <end position="329"/>
    </location>
</feature>
<dbReference type="InterPro" id="IPR029058">
    <property type="entry name" value="AB_hydrolase_fold"/>
</dbReference>
<organism evidence="2 3">
    <name type="scientific">Paragonimus heterotremus</name>
    <dbReference type="NCBI Taxonomy" id="100268"/>
    <lineage>
        <taxon>Eukaryota</taxon>
        <taxon>Metazoa</taxon>
        <taxon>Spiralia</taxon>
        <taxon>Lophotrochozoa</taxon>
        <taxon>Platyhelminthes</taxon>
        <taxon>Trematoda</taxon>
        <taxon>Digenea</taxon>
        <taxon>Plagiorchiida</taxon>
        <taxon>Troglotremata</taxon>
        <taxon>Troglotrematidae</taxon>
        <taxon>Paragonimus</taxon>
    </lineage>
</organism>
<reference evidence="2" key="1">
    <citation type="submission" date="2019-05" db="EMBL/GenBank/DDBJ databases">
        <title>Annotation for the trematode Paragonimus heterotremus.</title>
        <authorList>
            <person name="Choi Y.-J."/>
        </authorList>
    </citation>
    <scope>NUCLEOTIDE SEQUENCE</scope>
    <source>
        <strain evidence="2">LC</strain>
    </source>
</reference>